<dbReference type="EMBL" id="JAWWNJ010000181">
    <property type="protein sequence ID" value="KAK6974640.1"/>
    <property type="molecule type" value="Genomic_DNA"/>
</dbReference>
<evidence type="ECO:0000313" key="1">
    <source>
        <dbReference type="EMBL" id="KAK6974640.1"/>
    </source>
</evidence>
<proteinExistence type="predicted"/>
<organism evidence="1 2">
    <name type="scientific">Favolaschia claudopus</name>
    <dbReference type="NCBI Taxonomy" id="2862362"/>
    <lineage>
        <taxon>Eukaryota</taxon>
        <taxon>Fungi</taxon>
        <taxon>Dikarya</taxon>
        <taxon>Basidiomycota</taxon>
        <taxon>Agaricomycotina</taxon>
        <taxon>Agaricomycetes</taxon>
        <taxon>Agaricomycetidae</taxon>
        <taxon>Agaricales</taxon>
        <taxon>Marasmiineae</taxon>
        <taxon>Mycenaceae</taxon>
        <taxon>Favolaschia</taxon>
    </lineage>
</organism>
<dbReference type="AlphaFoldDB" id="A0AAV9Z9L7"/>
<name>A0AAV9Z9L7_9AGAR</name>
<gene>
    <name evidence="1" type="ORF">R3P38DRAFT_3131529</name>
</gene>
<reference evidence="1 2" key="1">
    <citation type="journal article" date="2024" name="J Genomics">
        <title>Draft genome sequencing and assembly of Favolaschia claudopus CIRM-BRFM 2984 isolated from oak limbs.</title>
        <authorList>
            <person name="Navarro D."/>
            <person name="Drula E."/>
            <person name="Chaduli D."/>
            <person name="Cazenave R."/>
            <person name="Ahrendt S."/>
            <person name="Wang J."/>
            <person name="Lipzen A."/>
            <person name="Daum C."/>
            <person name="Barry K."/>
            <person name="Grigoriev I.V."/>
            <person name="Favel A."/>
            <person name="Rosso M.N."/>
            <person name="Martin F."/>
        </authorList>
    </citation>
    <scope>NUCLEOTIDE SEQUENCE [LARGE SCALE GENOMIC DNA]</scope>
    <source>
        <strain evidence="1 2">CIRM-BRFM 2984</strain>
    </source>
</reference>
<dbReference type="Proteomes" id="UP001362999">
    <property type="component" value="Unassembled WGS sequence"/>
</dbReference>
<evidence type="ECO:0000313" key="2">
    <source>
        <dbReference type="Proteomes" id="UP001362999"/>
    </source>
</evidence>
<protein>
    <submittedName>
        <fullName evidence="1">Uncharacterized protein</fullName>
    </submittedName>
</protein>
<dbReference type="InterPro" id="IPR015915">
    <property type="entry name" value="Kelch-typ_b-propeller"/>
</dbReference>
<keyword evidence="2" id="KW-1185">Reference proteome</keyword>
<comment type="caution">
    <text evidence="1">The sequence shown here is derived from an EMBL/GenBank/DDBJ whole genome shotgun (WGS) entry which is preliminary data.</text>
</comment>
<dbReference type="SUPFAM" id="SSF117281">
    <property type="entry name" value="Kelch motif"/>
    <property type="match status" value="1"/>
</dbReference>
<dbReference type="Gene3D" id="2.120.10.80">
    <property type="entry name" value="Kelch-type beta propeller"/>
    <property type="match status" value="1"/>
</dbReference>
<accession>A0AAV9Z9L7</accession>
<sequence>MDICSKQYPASTIRQEVLQICVDLCEKVQNFHVQTVVPQGRDADMDAIPEETAWLPLLREAQELASSIMNHTRSEVPRTQVDGPDLLLRHLAGNAPTMNDWESFVVHEDTQRLYSYGGIRPYDKTFAPTSDLHCLDLNTLRWSNLTTLLRFRSSHQSPVSRELPALTETAVAIMNLDDRPHMFLFGGFDAAKQTPTSTLIAIELDALVWYHVCFPGPSVLPRLTEYRDDSPTLSTFSIAAFDSCAGWTWTCLDRTFPPNLPRLGYGMQATLIDNSACVLLTGGWVDNTEPFDLSNANMVLFDLSSLTMRSVGVTSGKFPKTVAWHVLGTITDSMPSVVILATWVPYAGGNGHLVPEIWLYMPAPIAQIRCADLRGRLWHLELDMQSFIVAGSRAFLLGSRDGHDDDAEAMGHCQRILPCWDIAVEVFGLDGIILSMQ</sequence>